<dbReference type="STRING" id="1470563.SAMN05444000_103293"/>
<proteinExistence type="predicted"/>
<dbReference type="InterPro" id="IPR011009">
    <property type="entry name" value="Kinase-like_dom_sf"/>
</dbReference>
<evidence type="ECO:0008006" key="3">
    <source>
        <dbReference type="Google" id="ProtNLM"/>
    </source>
</evidence>
<dbReference type="OrthoDB" id="7839681at2"/>
<organism evidence="1 2">
    <name type="scientific">Shimia gijangensis</name>
    <dbReference type="NCBI Taxonomy" id="1470563"/>
    <lineage>
        <taxon>Bacteria</taxon>
        <taxon>Pseudomonadati</taxon>
        <taxon>Pseudomonadota</taxon>
        <taxon>Alphaproteobacteria</taxon>
        <taxon>Rhodobacterales</taxon>
        <taxon>Roseobacteraceae</taxon>
    </lineage>
</organism>
<sequence>MDTSHHPAKPRIERVEIDGQAGWLKRPETLSRRMRLQKGDSTAAFQKEKEAYRRFSTLGLPVPSLLAEGEDFFVTAESGTILVSILRDFGAESTQFQTAVGCAAEALAQFHVMGFSHGRPALKDICWDQTKITFIDLERVDPSRDNKKGYALDVLVFFFSLIAETGGTGPVVQAAKQRYQNKDTLGIWQEAQRQTGKLRVLAFVLAPLIWLLRGKREFGAIGPFLKFFSKQQTPS</sequence>
<reference evidence="2" key="1">
    <citation type="submission" date="2016-11" db="EMBL/GenBank/DDBJ databases">
        <authorList>
            <person name="Varghese N."/>
            <person name="Submissions S."/>
        </authorList>
    </citation>
    <scope>NUCLEOTIDE SEQUENCE [LARGE SCALE GENOMIC DNA]</scope>
    <source>
        <strain evidence="2">DSM 100564</strain>
    </source>
</reference>
<dbReference type="RefSeq" id="WP_073249802.1">
    <property type="nucleotide sequence ID" value="NZ_FQZQ01000003.1"/>
</dbReference>
<dbReference type="EMBL" id="FQZQ01000003">
    <property type="protein sequence ID" value="SHI88759.1"/>
    <property type="molecule type" value="Genomic_DNA"/>
</dbReference>
<name>A0A1M6ETQ7_9RHOB</name>
<gene>
    <name evidence="1" type="ORF">SAMN05444000_103293</name>
</gene>
<accession>A0A1M6ETQ7</accession>
<keyword evidence="2" id="KW-1185">Reference proteome</keyword>
<dbReference type="AlphaFoldDB" id="A0A1M6ETQ7"/>
<dbReference type="Proteomes" id="UP000183982">
    <property type="component" value="Unassembled WGS sequence"/>
</dbReference>
<evidence type="ECO:0000313" key="2">
    <source>
        <dbReference type="Proteomes" id="UP000183982"/>
    </source>
</evidence>
<dbReference type="SUPFAM" id="SSF56112">
    <property type="entry name" value="Protein kinase-like (PK-like)"/>
    <property type="match status" value="1"/>
</dbReference>
<protein>
    <recommendedName>
        <fullName evidence="3">tRNA A-37 threonylcarbamoyl transferase component Bud32</fullName>
    </recommendedName>
</protein>
<evidence type="ECO:0000313" key="1">
    <source>
        <dbReference type="EMBL" id="SHI88759.1"/>
    </source>
</evidence>